<sequence>MLAATAQLYRRLVRQSLRDPSTYVNVVLSLFFLAVYTGAFGGADAIERLTGASFLTFILPLSILNAAIAGSAAGQVLVADLESGYLRRLLSLPVARSALVLAPMLLGATLVVVQASLVLAVGVLVGADVEAGAGGALVILALALLWGLAFGGYSVATGLLAGNAAGAQTAVFVFFPLIFLAPTFLPRDQLQGWLETASAANPTTYVLEAMRSVLIDGWDAGTLLAGFGVVAVLCGLSLLWATRVAGRITARR</sequence>
<feature type="transmembrane region" description="Helical" evidence="5">
    <location>
        <begin position="99"/>
        <end position="125"/>
    </location>
</feature>
<dbReference type="InterPro" id="IPR000412">
    <property type="entry name" value="ABC_2_transport"/>
</dbReference>
<dbReference type="Pfam" id="PF01061">
    <property type="entry name" value="ABC2_membrane"/>
    <property type="match status" value="1"/>
</dbReference>
<keyword evidence="5" id="KW-0813">Transport</keyword>
<feature type="transmembrane region" description="Helical" evidence="5">
    <location>
        <begin position="220"/>
        <end position="242"/>
    </location>
</feature>
<gene>
    <name evidence="7" type="ORF">AVDCRST_MAG30-4599</name>
</gene>
<feature type="transmembrane region" description="Helical" evidence="5">
    <location>
        <begin position="21"/>
        <end position="42"/>
    </location>
</feature>
<dbReference type="AlphaFoldDB" id="A0A6J4U4C7"/>
<dbReference type="PANTHER" id="PTHR43229:SF2">
    <property type="entry name" value="NODULATION PROTEIN J"/>
    <property type="match status" value="1"/>
</dbReference>
<keyword evidence="3 5" id="KW-1133">Transmembrane helix</keyword>
<dbReference type="PANTHER" id="PTHR43229">
    <property type="entry name" value="NODULATION PROTEIN J"/>
    <property type="match status" value="1"/>
</dbReference>
<comment type="subcellular location">
    <subcellularLocation>
        <location evidence="5">Cell membrane</location>
        <topology evidence="5">Multi-pass membrane protein</topology>
    </subcellularLocation>
    <subcellularLocation>
        <location evidence="1">Membrane</location>
        <topology evidence="1">Multi-pass membrane protein</topology>
    </subcellularLocation>
</comment>
<organism evidence="7">
    <name type="scientific">uncultured Solirubrobacteraceae bacterium</name>
    <dbReference type="NCBI Taxonomy" id="1162706"/>
    <lineage>
        <taxon>Bacteria</taxon>
        <taxon>Bacillati</taxon>
        <taxon>Actinomycetota</taxon>
        <taxon>Thermoleophilia</taxon>
        <taxon>Solirubrobacterales</taxon>
        <taxon>Solirubrobacteraceae</taxon>
        <taxon>environmental samples</taxon>
    </lineage>
</organism>
<feature type="transmembrane region" description="Helical" evidence="5">
    <location>
        <begin position="54"/>
        <end position="78"/>
    </location>
</feature>
<keyword evidence="4 5" id="KW-0472">Membrane</keyword>
<comment type="similarity">
    <text evidence="5">Belongs to the ABC-2 integral membrane protein family.</text>
</comment>
<keyword evidence="2 5" id="KW-0812">Transmembrane</keyword>
<dbReference type="EMBL" id="CADCVS010000603">
    <property type="protein sequence ID" value="CAA9539591.1"/>
    <property type="molecule type" value="Genomic_DNA"/>
</dbReference>
<evidence type="ECO:0000259" key="6">
    <source>
        <dbReference type="PROSITE" id="PS51012"/>
    </source>
</evidence>
<proteinExistence type="inferred from homology"/>
<dbReference type="InterPro" id="IPR051784">
    <property type="entry name" value="Nod_factor_ABC_transporter"/>
</dbReference>
<feature type="transmembrane region" description="Helical" evidence="5">
    <location>
        <begin position="131"/>
        <end position="153"/>
    </location>
</feature>
<evidence type="ECO:0000256" key="4">
    <source>
        <dbReference type="ARBA" id="ARBA00023136"/>
    </source>
</evidence>
<feature type="transmembrane region" description="Helical" evidence="5">
    <location>
        <begin position="165"/>
        <end position="185"/>
    </location>
</feature>
<accession>A0A6J4U4C7</accession>
<reference evidence="7" key="1">
    <citation type="submission" date="2020-02" db="EMBL/GenBank/DDBJ databases">
        <authorList>
            <person name="Meier V. D."/>
        </authorList>
    </citation>
    <scope>NUCLEOTIDE SEQUENCE</scope>
    <source>
        <strain evidence="7">AVDCRST_MAG30</strain>
    </source>
</reference>
<evidence type="ECO:0000256" key="2">
    <source>
        <dbReference type="ARBA" id="ARBA00022692"/>
    </source>
</evidence>
<dbReference type="InterPro" id="IPR047817">
    <property type="entry name" value="ABC2_TM_bact-type"/>
</dbReference>
<evidence type="ECO:0000313" key="7">
    <source>
        <dbReference type="EMBL" id="CAA9539591.1"/>
    </source>
</evidence>
<dbReference type="InterPro" id="IPR013525">
    <property type="entry name" value="ABC2_TM"/>
</dbReference>
<keyword evidence="5" id="KW-1003">Cell membrane</keyword>
<evidence type="ECO:0000256" key="3">
    <source>
        <dbReference type="ARBA" id="ARBA00022989"/>
    </source>
</evidence>
<protein>
    <recommendedName>
        <fullName evidence="5">Transport permease protein</fullName>
    </recommendedName>
</protein>
<dbReference type="PIRSF" id="PIRSF006648">
    <property type="entry name" value="DrrB"/>
    <property type="match status" value="1"/>
</dbReference>
<name>A0A6J4U4C7_9ACTN</name>
<evidence type="ECO:0000256" key="5">
    <source>
        <dbReference type="RuleBase" id="RU361157"/>
    </source>
</evidence>
<dbReference type="GO" id="GO:0140359">
    <property type="term" value="F:ABC-type transporter activity"/>
    <property type="evidence" value="ECO:0007669"/>
    <property type="project" value="InterPro"/>
</dbReference>
<feature type="domain" description="ABC transmembrane type-2" evidence="6">
    <location>
        <begin position="20"/>
        <end position="248"/>
    </location>
</feature>
<evidence type="ECO:0000256" key="1">
    <source>
        <dbReference type="ARBA" id="ARBA00004141"/>
    </source>
</evidence>
<dbReference type="GO" id="GO:0043190">
    <property type="term" value="C:ATP-binding cassette (ABC) transporter complex"/>
    <property type="evidence" value="ECO:0007669"/>
    <property type="project" value="InterPro"/>
</dbReference>
<dbReference type="PROSITE" id="PS51012">
    <property type="entry name" value="ABC_TM2"/>
    <property type="match status" value="1"/>
</dbReference>